<dbReference type="Proteomes" id="UP000191901">
    <property type="component" value="Chromosome"/>
</dbReference>
<dbReference type="AlphaFoldDB" id="A0A1Z3HFS4"/>
<name>A0A1Z3HFS4_9CYAN</name>
<dbReference type="Pfam" id="PF11209">
    <property type="entry name" value="LmeA"/>
    <property type="match status" value="1"/>
</dbReference>
<keyword evidence="2" id="KW-1185">Reference proteome</keyword>
<gene>
    <name evidence="1" type="ORF">XM38_000540</name>
</gene>
<proteinExistence type="predicted"/>
<dbReference type="OrthoDB" id="507589at2"/>
<evidence type="ECO:0000313" key="1">
    <source>
        <dbReference type="EMBL" id="ASC69128.1"/>
    </source>
</evidence>
<dbReference type="KEGG" id="hhg:XM38_000540"/>
<sequence>MLGGLMGTQTAVGADFGERMLNSVASQSIRHLFSRSELVEVDIRCSPPSKLLQGVVDSFKMNGRGLVIRQQFEAQEMMFETDAVSIDVGALFGGKLRLRQPTQAVAQVILAEDAINRAFEADLVKARLQQVDHPELTQLSGGEPVSFRNVKVQLHPNQRIAIAAYTDLPNIQNVPLQVMTTLTLEKRRRIRFADPEFQPEGIPEDMQGVSEVLTEGLVKVLDNMVDLDRFNLDGVLLRVNRLETKGKQLVFSGYAQIEHFPRI</sequence>
<evidence type="ECO:0000313" key="2">
    <source>
        <dbReference type="Proteomes" id="UP000191901"/>
    </source>
</evidence>
<dbReference type="InterPro" id="IPR021373">
    <property type="entry name" value="DUF2993"/>
</dbReference>
<dbReference type="EMBL" id="CP021983">
    <property type="protein sequence ID" value="ASC69128.1"/>
    <property type="molecule type" value="Genomic_DNA"/>
</dbReference>
<organism evidence="1 2">
    <name type="scientific">Halomicronema hongdechloris C2206</name>
    <dbReference type="NCBI Taxonomy" id="1641165"/>
    <lineage>
        <taxon>Bacteria</taxon>
        <taxon>Bacillati</taxon>
        <taxon>Cyanobacteriota</taxon>
        <taxon>Cyanophyceae</taxon>
        <taxon>Nodosilineales</taxon>
        <taxon>Nodosilineaceae</taxon>
        <taxon>Halomicronema</taxon>
    </lineage>
</organism>
<protein>
    <recommendedName>
        <fullName evidence="3">DUF2993 domain-containing protein</fullName>
    </recommendedName>
</protein>
<dbReference type="STRING" id="1641165.XM38_02730"/>
<reference evidence="1 2" key="1">
    <citation type="journal article" date="2016" name="Biochim. Biophys. Acta">
        <title>Characterization of red-shifted phycobilisomes isolated from the chlorophyll f-containing cyanobacterium Halomicronema hongdechloris.</title>
        <authorList>
            <person name="Li Y."/>
            <person name="Lin Y."/>
            <person name="Garvey C.J."/>
            <person name="Birch D."/>
            <person name="Corkery R.W."/>
            <person name="Loughlin P.C."/>
            <person name="Scheer H."/>
            <person name="Willows R.D."/>
            <person name="Chen M."/>
        </authorList>
    </citation>
    <scope>NUCLEOTIDE SEQUENCE [LARGE SCALE GENOMIC DNA]</scope>
    <source>
        <strain evidence="1 2">C2206</strain>
    </source>
</reference>
<accession>A0A1Z3HFS4</accession>
<evidence type="ECO:0008006" key="3">
    <source>
        <dbReference type="Google" id="ProtNLM"/>
    </source>
</evidence>